<dbReference type="SUPFAM" id="SSF57414">
    <property type="entry name" value="Hairpin loop containing domain-like"/>
    <property type="match status" value="2"/>
</dbReference>
<dbReference type="EMBL" id="LSRX01000067">
    <property type="protein sequence ID" value="OLQ11013.1"/>
    <property type="molecule type" value="Genomic_DNA"/>
</dbReference>
<dbReference type="PANTHER" id="PTHR47447:SF17">
    <property type="entry name" value="OS12G0638900 PROTEIN"/>
    <property type="match status" value="1"/>
</dbReference>
<comment type="caution">
    <text evidence="5">The sequence shown here is derived from an EMBL/GenBank/DDBJ whole genome shotgun (WGS) entry which is preliminary data.</text>
</comment>
<dbReference type="CDD" id="cd01100">
    <property type="entry name" value="APPLE_Factor_XI_like"/>
    <property type="match status" value="2"/>
</dbReference>
<keyword evidence="3" id="KW-0812">Transmembrane</keyword>
<evidence type="ECO:0000313" key="6">
    <source>
        <dbReference type="Proteomes" id="UP000186817"/>
    </source>
</evidence>
<keyword evidence="3" id="KW-1133">Transmembrane helix</keyword>
<dbReference type="InterPro" id="IPR000177">
    <property type="entry name" value="Apple"/>
</dbReference>
<dbReference type="SMART" id="SM00223">
    <property type="entry name" value="APPLE"/>
    <property type="match status" value="2"/>
</dbReference>
<dbReference type="InterPro" id="IPR003609">
    <property type="entry name" value="Pan_app"/>
</dbReference>
<dbReference type="OrthoDB" id="446836at2759"/>
<feature type="transmembrane region" description="Helical" evidence="3">
    <location>
        <begin position="49"/>
        <end position="71"/>
    </location>
</feature>
<protein>
    <submittedName>
        <fullName evidence="5">Pentatricopeptide repeat-containing protein, mitochondrial</fullName>
    </submittedName>
</protein>
<sequence length="1398" mass="149351">MGWGRAHYSILPIATVAGIVVACNSPFLSQKSPVEDLEGMAQDGEIPHWMVPVTIGLAAVSGCFFLAGCFFSAKIAAGFLAPQNLVDPLMYLEEASTAGARLPPSRCSLCLCPPCAISGYETGDLLLGACRREALFSWIPVLGSLYALYAWQPQEENIQGLGSQRTVRWPLATSSLVGSACTISFWESGDMMTGLCSGDARRALCCMFFLCPMAWPCHARWAWAPRVRNFRRTCGTMQDDLVGQPMLVRQTAPQVSGNFLVFQDQHVGPNASFQQPELYARDLGMRETLEDCVATMTGAVDVAVWNPDTKSLRALAVPQRAMFSIPYHTAVGLTTLQKNWIPLRERHLDLSYGPRVHYLGGIGTAWTTQECLELLLKNPKANYAVWLRDQDHVLHIFDITPKVNAKALRYYKQPGIALGLGAIWLQSLALGLAAPILSRSCAHEGFGYDDPDHPDLNGGYVADYNVCQNTCRNTFYCEVFTYFEDTKACWLHGSSAVARPMSNAFSAERWCDLSKVSKNSQDFRSILTLAQKAASKAEKEGLGLAEQLFAATAATKTAMAGDLKGAEPEIVPLVSGQVAAEYTSRLGKGIRDAVMEAASATLHAAEDMGLDAKEQKNLAAKSAAIAASSGTQDLHLPVEKCAQQAAWAAQQAVAKLGFDVDRQAVAAVSAASSFMVSALRRKGKAVVEQAVEAATSAKEAAAGAAQNRTRQVRIAIDVATAVAADGMRQLGRSSDQHAQAAADAVRQVAEIVGMSPAEQQLEAEKAAAQVKRLVGNTGKRAEVAVHPWQALGSSPPREPSLLPNQAQILGAGPAMQKSFMPECAQAGIAYDDIDHPTLNGGVVDNAEHCQVSCSLNWFCESFTFFPNTKQCWLLGIKGTPRPDLDAISGPQVCGTRMEAAAKAITKSALDAAEKSFASGGADPKIALNRAATAARDRASSSELPEDRRWEEVAHAVGAAAAWIEEHNGASVDKQVSAAAKAAKSVAESHGMTPGMQLQLAVEAASAAAARAAGDDEKARTDAVIKAAKDTAAAMGVSAEEQTDLAVEAAARIAGLAAKEAGKIRKEQLEAVAAAADRAAQSLGLPTPRAKEVAATATSSAYIASKDISTLDPIQLAIKEDLRFHLVPIVLIFACPAYAAAMQAAYHCGRYKDAAAIYDKWIDFPHCMTNSVILHRGLKIFGKLRNQSRVEQIWTEALREGLVGKLVAAARIEAAADMGDIAGAATGLDYMVEHNLSPDVPSFNSAINACRNADPPSPSAAKYVFNTMLNRSLQPTVVTFTGLVRAHVTAKSETLRSIYADMTAREIKPDNVFAEALVFAIFQGSELQQKGACATARKNDGYVQQKPACGFATCSFGFRSQSSHDWAGCSCGESKPKAWLKLSLKSHCTYFLCWTCAAA</sequence>
<evidence type="ECO:0000259" key="4">
    <source>
        <dbReference type="SMART" id="SM00223"/>
    </source>
</evidence>
<keyword evidence="6" id="KW-1185">Reference proteome</keyword>
<dbReference type="Gene3D" id="3.50.4.10">
    <property type="entry name" value="Hepatocyte Growth Factor"/>
    <property type="match status" value="2"/>
</dbReference>
<name>A0A1Q9EUA6_SYMMI</name>
<keyword evidence="3" id="KW-0472">Membrane</keyword>
<feature type="transmembrane region" description="Helical" evidence="3">
    <location>
        <begin position="416"/>
        <end position="437"/>
    </location>
</feature>
<keyword evidence="2" id="KW-1015">Disulfide bond</keyword>
<dbReference type="Proteomes" id="UP000186817">
    <property type="component" value="Unassembled WGS sequence"/>
</dbReference>
<evidence type="ECO:0000256" key="3">
    <source>
        <dbReference type="SAM" id="Phobius"/>
    </source>
</evidence>
<feature type="domain" description="Apple" evidence="4">
    <location>
        <begin position="823"/>
        <end position="893"/>
    </location>
</feature>
<feature type="transmembrane region" description="Helical" evidence="3">
    <location>
        <begin position="7"/>
        <end position="29"/>
    </location>
</feature>
<dbReference type="InterPro" id="IPR011990">
    <property type="entry name" value="TPR-like_helical_dom_sf"/>
</dbReference>
<gene>
    <name evidence="5" type="ORF">AK812_SmicGene5224</name>
</gene>
<organism evidence="5 6">
    <name type="scientific">Symbiodinium microadriaticum</name>
    <name type="common">Dinoflagellate</name>
    <name type="synonym">Zooxanthella microadriatica</name>
    <dbReference type="NCBI Taxonomy" id="2951"/>
    <lineage>
        <taxon>Eukaryota</taxon>
        <taxon>Sar</taxon>
        <taxon>Alveolata</taxon>
        <taxon>Dinophyceae</taxon>
        <taxon>Suessiales</taxon>
        <taxon>Symbiodiniaceae</taxon>
        <taxon>Symbiodinium</taxon>
    </lineage>
</organism>
<evidence type="ECO:0000256" key="1">
    <source>
        <dbReference type="ARBA" id="ARBA00022737"/>
    </source>
</evidence>
<accession>A0A1Q9EUA6</accession>
<feature type="domain" description="Apple" evidence="4">
    <location>
        <begin position="441"/>
        <end position="511"/>
    </location>
</feature>
<dbReference type="Gene3D" id="1.25.40.10">
    <property type="entry name" value="Tetratricopeptide repeat domain"/>
    <property type="match status" value="1"/>
</dbReference>
<dbReference type="Pfam" id="PF00024">
    <property type="entry name" value="PAN_1"/>
    <property type="match status" value="2"/>
</dbReference>
<dbReference type="PANTHER" id="PTHR47447">
    <property type="entry name" value="OS03G0856100 PROTEIN"/>
    <property type="match status" value="1"/>
</dbReference>
<reference evidence="5 6" key="1">
    <citation type="submission" date="2016-02" db="EMBL/GenBank/DDBJ databases">
        <title>Genome analysis of coral dinoflagellate symbionts highlights evolutionary adaptations to a symbiotic lifestyle.</title>
        <authorList>
            <person name="Aranda M."/>
            <person name="Li Y."/>
            <person name="Liew Y.J."/>
            <person name="Baumgarten S."/>
            <person name="Simakov O."/>
            <person name="Wilson M."/>
            <person name="Piel J."/>
            <person name="Ashoor H."/>
            <person name="Bougouffa S."/>
            <person name="Bajic V.B."/>
            <person name="Ryu T."/>
            <person name="Ravasi T."/>
            <person name="Bayer T."/>
            <person name="Micklem G."/>
            <person name="Kim H."/>
            <person name="Bhak J."/>
            <person name="Lajeunesse T.C."/>
            <person name="Voolstra C.R."/>
        </authorList>
    </citation>
    <scope>NUCLEOTIDE SEQUENCE [LARGE SCALE GENOMIC DNA]</scope>
    <source>
        <strain evidence="5 6">CCMP2467</strain>
    </source>
</reference>
<evidence type="ECO:0000256" key="2">
    <source>
        <dbReference type="ARBA" id="ARBA00023157"/>
    </source>
</evidence>
<dbReference type="PROSITE" id="PS51257">
    <property type="entry name" value="PROKAR_LIPOPROTEIN"/>
    <property type="match status" value="1"/>
</dbReference>
<evidence type="ECO:0000313" key="5">
    <source>
        <dbReference type="EMBL" id="OLQ11013.1"/>
    </source>
</evidence>
<proteinExistence type="predicted"/>
<dbReference type="GO" id="GO:0005576">
    <property type="term" value="C:extracellular region"/>
    <property type="evidence" value="ECO:0007669"/>
    <property type="project" value="InterPro"/>
</dbReference>
<keyword evidence="1" id="KW-0677">Repeat</keyword>
<dbReference type="GO" id="GO:0006508">
    <property type="term" value="P:proteolysis"/>
    <property type="evidence" value="ECO:0007669"/>
    <property type="project" value="InterPro"/>
</dbReference>